<name>A0A0C9WMN0_9AGAR</name>
<dbReference type="HOGENOM" id="CLU_037286_3_0_1"/>
<reference evidence="1 2" key="1">
    <citation type="submission" date="2014-04" db="EMBL/GenBank/DDBJ databases">
        <authorList>
            <consortium name="DOE Joint Genome Institute"/>
            <person name="Kuo A."/>
            <person name="Kohler A."/>
            <person name="Nagy L.G."/>
            <person name="Floudas D."/>
            <person name="Copeland A."/>
            <person name="Barry K.W."/>
            <person name="Cichocki N."/>
            <person name="Veneault-Fourrey C."/>
            <person name="LaButti K."/>
            <person name="Lindquist E.A."/>
            <person name="Lipzen A."/>
            <person name="Lundell T."/>
            <person name="Morin E."/>
            <person name="Murat C."/>
            <person name="Sun H."/>
            <person name="Tunlid A."/>
            <person name="Henrissat B."/>
            <person name="Grigoriev I.V."/>
            <person name="Hibbett D.S."/>
            <person name="Martin F."/>
            <person name="Nordberg H.P."/>
            <person name="Cantor M.N."/>
            <person name="Hua S.X."/>
        </authorList>
    </citation>
    <scope>NUCLEOTIDE SEQUENCE [LARGE SCALE GENOMIC DNA]</scope>
    <source>
        <strain evidence="1 2">LaAM-08-1</strain>
    </source>
</reference>
<organism evidence="1 2">
    <name type="scientific">Laccaria amethystina LaAM-08-1</name>
    <dbReference type="NCBI Taxonomy" id="1095629"/>
    <lineage>
        <taxon>Eukaryota</taxon>
        <taxon>Fungi</taxon>
        <taxon>Dikarya</taxon>
        <taxon>Basidiomycota</taxon>
        <taxon>Agaricomycotina</taxon>
        <taxon>Agaricomycetes</taxon>
        <taxon>Agaricomycetidae</taxon>
        <taxon>Agaricales</taxon>
        <taxon>Agaricineae</taxon>
        <taxon>Hydnangiaceae</taxon>
        <taxon>Laccaria</taxon>
    </lineage>
</organism>
<dbReference type="OrthoDB" id="3260975at2759"/>
<dbReference type="AlphaFoldDB" id="A0A0C9WMN0"/>
<reference evidence="2" key="2">
    <citation type="submission" date="2015-01" db="EMBL/GenBank/DDBJ databases">
        <title>Evolutionary Origins and Diversification of the Mycorrhizal Mutualists.</title>
        <authorList>
            <consortium name="DOE Joint Genome Institute"/>
            <consortium name="Mycorrhizal Genomics Consortium"/>
            <person name="Kohler A."/>
            <person name="Kuo A."/>
            <person name="Nagy L.G."/>
            <person name="Floudas D."/>
            <person name="Copeland A."/>
            <person name="Barry K.W."/>
            <person name="Cichocki N."/>
            <person name="Veneault-Fourrey C."/>
            <person name="LaButti K."/>
            <person name="Lindquist E.A."/>
            <person name="Lipzen A."/>
            <person name="Lundell T."/>
            <person name="Morin E."/>
            <person name="Murat C."/>
            <person name="Riley R."/>
            <person name="Ohm R."/>
            <person name="Sun H."/>
            <person name="Tunlid A."/>
            <person name="Henrissat B."/>
            <person name="Grigoriev I.V."/>
            <person name="Hibbett D.S."/>
            <person name="Martin F."/>
        </authorList>
    </citation>
    <scope>NUCLEOTIDE SEQUENCE [LARGE SCALE GENOMIC DNA]</scope>
    <source>
        <strain evidence="2">LaAM-08-1</strain>
    </source>
</reference>
<accession>A0A0C9WMN0</accession>
<dbReference type="Proteomes" id="UP000054477">
    <property type="component" value="Unassembled WGS sequence"/>
</dbReference>
<dbReference type="EMBL" id="KN838671">
    <property type="protein sequence ID" value="KIJ98324.1"/>
    <property type="molecule type" value="Genomic_DNA"/>
</dbReference>
<evidence type="ECO:0000313" key="2">
    <source>
        <dbReference type="Proteomes" id="UP000054477"/>
    </source>
</evidence>
<protein>
    <submittedName>
        <fullName evidence="1">Uncharacterized protein</fullName>
    </submittedName>
</protein>
<keyword evidence="2" id="KW-1185">Reference proteome</keyword>
<evidence type="ECO:0000313" key="1">
    <source>
        <dbReference type="EMBL" id="KIJ98324.1"/>
    </source>
</evidence>
<proteinExistence type="predicted"/>
<gene>
    <name evidence="1" type="ORF">K443DRAFT_104045</name>
</gene>
<sequence>MTTAWEDEEKIEYFETWLKSGSVAEQWLRNEAAKKATWKNLCEVFKERWPECPIAQKTTAERQAELEGEKIMEGELGTKVKVNGAEVYAHIAWANRVEKLAKAIPDNNNLLVVGC</sequence>